<keyword evidence="3" id="KW-1185">Reference proteome</keyword>
<sequence>MQVIAVLFLLLVGVVASPVRETNGERLARGLPPLPPTFRRLHPGREEAYTPTPASAAVRAAPSSTPATYAGRILVRSLDNLSLGFVSSSNVASLNGLGSEYDLQVKITTTGGLTDIAATNIEDAAVPVFLGATIAAPGTFIPGSEDSNELSLTLVPQSSVYARALKRLESTSVYETTIWKLDPATNLLSVQWANPDASSTLVEAVPAYVVEKNITSLVGDIQNFVSQNSGYTAQAVNFVFVPN</sequence>
<evidence type="ECO:0000256" key="1">
    <source>
        <dbReference type="SAM" id="SignalP"/>
    </source>
</evidence>
<dbReference type="EMBL" id="KL197712">
    <property type="protein sequence ID" value="KDQ61716.1"/>
    <property type="molecule type" value="Genomic_DNA"/>
</dbReference>
<reference evidence="3" key="1">
    <citation type="journal article" date="2014" name="Proc. Natl. Acad. Sci. U.S.A.">
        <title>Extensive sampling of basidiomycete genomes demonstrates inadequacy of the white-rot/brown-rot paradigm for wood decay fungi.</title>
        <authorList>
            <person name="Riley R."/>
            <person name="Salamov A.A."/>
            <person name="Brown D.W."/>
            <person name="Nagy L.G."/>
            <person name="Floudas D."/>
            <person name="Held B.W."/>
            <person name="Levasseur A."/>
            <person name="Lombard V."/>
            <person name="Morin E."/>
            <person name="Otillar R."/>
            <person name="Lindquist E.A."/>
            <person name="Sun H."/>
            <person name="LaButti K.M."/>
            <person name="Schmutz J."/>
            <person name="Jabbour D."/>
            <person name="Luo H."/>
            <person name="Baker S.E."/>
            <person name="Pisabarro A.G."/>
            <person name="Walton J.D."/>
            <person name="Blanchette R.A."/>
            <person name="Henrissat B."/>
            <person name="Martin F."/>
            <person name="Cullen D."/>
            <person name="Hibbett D.S."/>
            <person name="Grigoriev I.V."/>
        </authorList>
    </citation>
    <scope>NUCLEOTIDE SEQUENCE [LARGE SCALE GENOMIC DNA]</scope>
    <source>
        <strain evidence="3">MUCL 33604</strain>
    </source>
</reference>
<dbReference type="AlphaFoldDB" id="A0A067QGH7"/>
<dbReference type="STRING" id="933084.A0A067QGH7"/>
<name>A0A067QGH7_9AGAM</name>
<feature type="signal peptide" evidence="1">
    <location>
        <begin position="1"/>
        <end position="16"/>
    </location>
</feature>
<feature type="chain" id="PRO_5001647556" evidence="1">
    <location>
        <begin position="17"/>
        <end position="243"/>
    </location>
</feature>
<evidence type="ECO:0000313" key="3">
    <source>
        <dbReference type="Proteomes" id="UP000027265"/>
    </source>
</evidence>
<dbReference type="InParanoid" id="A0A067QGH7"/>
<proteinExistence type="predicted"/>
<dbReference type="HOGENOM" id="CLU_066064_1_0_1"/>
<protein>
    <submittedName>
        <fullName evidence="2">Uncharacterized protein</fullName>
    </submittedName>
</protein>
<dbReference type="OrthoDB" id="3167181at2759"/>
<organism evidence="2 3">
    <name type="scientific">Jaapia argillacea MUCL 33604</name>
    <dbReference type="NCBI Taxonomy" id="933084"/>
    <lineage>
        <taxon>Eukaryota</taxon>
        <taxon>Fungi</taxon>
        <taxon>Dikarya</taxon>
        <taxon>Basidiomycota</taxon>
        <taxon>Agaricomycotina</taxon>
        <taxon>Agaricomycetes</taxon>
        <taxon>Agaricomycetidae</taxon>
        <taxon>Jaapiales</taxon>
        <taxon>Jaapiaceae</taxon>
        <taxon>Jaapia</taxon>
    </lineage>
</organism>
<keyword evidence="1" id="KW-0732">Signal</keyword>
<evidence type="ECO:0000313" key="2">
    <source>
        <dbReference type="EMBL" id="KDQ61716.1"/>
    </source>
</evidence>
<dbReference type="Proteomes" id="UP000027265">
    <property type="component" value="Unassembled WGS sequence"/>
</dbReference>
<gene>
    <name evidence="2" type="ORF">JAAARDRAFT_55047</name>
</gene>
<accession>A0A067QGH7</accession>